<protein>
    <recommendedName>
        <fullName evidence="1">CRAL-TRIO domain-containing protein</fullName>
    </recommendedName>
</protein>
<name>A0A9D4UZM4_ADICA</name>
<reference evidence="2" key="1">
    <citation type="submission" date="2021-01" db="EMBL/GenBank/DDBJ databases">
        <title>Adiantum capillus-veneris genome.</title>
        <authorList>
            <person name="Fang Y."/>
            <person name="Liao Q."/>
        </authorList>
    </citation>
    <scope>NUCLEOTIDE SEQUENCE</scope>
    <source>
        <strain evidence="2">H3</strain>
        <tissue evidence="2">Leaf</tissue>
    </source>
</reference>
<evidence type="ECO:0000313" key="3">
    <source>
        <dbReference type="Proteomes" id="UP000886520"/>
    </source>
</evidence>
<dbReference type="InterPro" id="IPR036865">
    <property type="entry name" value="CRAL-TRIO_dom_sf"/>
</dbReference>
<dbReference type="InterPro" id="IPR001251">
    <property type="entry name" value="CRAL-TRIO_dom"/>
</dbReference>
<dbReference type="EMBL" id="JABFUD020000008">
    <property type="protein sequence ID" value="KAI5076637.1"/>
    <property type="molecule type" value="Genomic_DNA"/>
</dbReference>
<evidence type="ECO:0000259" key="1">
    <source>
        <dbReference type="PROSITE" id="PS50191"/>
    </source>
</evidence>
<dbReference type="Pfam" id="PF00650">
    <property type="entry name" value="CRAL_TRIO"/>
    <property type="match status" value="1"/>
</dbReference>
<dbReference type="AlphaFoldDB" id="A0A9D4UZM4"/>
<gene>
    <name evidence="2" type="ORF">GOP47_0008702</name>
</gene>
<sequence>MEVWQPQDDGVETKLAEMRTSLLAQGVSMQGIDDAMLMRFLRRCTCRKTPRYWPRTRHGGLPLCLRDSSLRARFTVYSLDKAVASAPAACTESLPRARLMMLYFVNAPSILVALWKMAAPFVDKVTRDKISFLNDIKTSLVLVEEFGADFIDPKAYGGDAEMILIQEPDVPKTQWAYHGIS</sequence>
<dbReference type="PANTHER" id="PTHR46277:SF3">
    <property type="entry name" value="BINDING PROTEIN, PUTATIVE-RELATED"/>
    <property type="match status" value="1"/>
</dbReference>
<dbReference type="CDD" id="cd00170">
    <property type="entry name" value="SEC14"/>
    <property type="match status" value="1"/>
</dbReference>
<comment type="caution">
    <text evidence="2">The sequence shown here is derived from an EMBL/GenBank/DDBJ whole genome shotgun (WGS) entry which is preliminary data.</text>
</comment>
<dbReference type="PROSITE" id="PS50191">
    <property type="entry name" value="CRAL_TRIO"/>
    <property type="match status" value="1"/>
</dbReference>
<dbReference type="SUPFAM" id="SSF52087">
    <property type="entry name" value="CRAL/TRIO domain"/>
    <property type="match status" value="1"/>
</dbReference>
<feature type="domain" description="CRAL-TRIO" evidence="1">
    <location>
        <begin position="97"/>
        <end position="164"/>
    </location>
</feature>
<proteinExistence type="predicted"/>
<dbReference type="Proteomes" id="UP000886520">
    <property type="component" value="Chromosome 8"/>
</dbReference>
<accession>A0A9D4UZM4</accession>
<evidence type="ECO:0000313" key="2">
    <source>
        <dbReference type="EMBL" id="KAI5076637.1"/>
    </source>
</evidence>
<organism evidence="2 3">
    <name type="scientific">Adiantum capillus-veneris</name>
    <name type="common">Maidenhair fern</name>
    <dbReference type="NCBI Taxonomy" id="13818"/>
    <lineage>
        <taxon>Eukaryota</taxon>
        <taxon>Viridiplantae</taxon>
        <taxon>Streptophyta</taxon>
        <taxon>Embryophyta</taxon>
        <taxon>Tracheophyta</taxon>
        <taxon>Polypodiopsida</taxon>
        <taxon>Polypodiidae</taxon>
        <taxon>Polypodiales</taxon>
        <taxon>Pteridineae</taxon>
        <taxon>Pteridaceae</taxon>
        <taxon>Vittarioideae</taxon>
        <taxon>Adiantum</taxon>
    </lineage>
</organism>
<keyword evidence="3" id="KW-1185">Reference proteome</keyword>
<dbReference type="PANTHER" id="PTHR46277">
    <property type="entry name" value="OS03G0850700 PROTEIN"/>
    <property type="match status" value="1"/>
</dbReference>
<dbReference type="Gene3D" id="3.40.525.10">
    <property type="entry name" value="CRAL-TRIO lipid binding domain"/>
    <property type="match status" value="1"/>
</dbReference>